<evidence type="ECO:0000313" key="4">
    <source>
        <dbReference type="Proteomes" id="UP000294614"/>
    </source>
</evidence>
<dbReference type="RefSeq" id="WP_132872343.1">
    <property type="nucleotide sequence ID" value="NZ_SMGG01000003.1"/>
</dbReference>
<protein>
    <submittedName>
        <fullName evidence="3">CBS domain protein</fullName>
    </submittedName>
</protein>
<dbReference type="SUPFAM" id="SSF54631">
    <property type="entry name" value="CBS-domain pair"/>
    <property type="match status" value="1"/>
</dbReference>
<sequence length="353" mass="40415">MLNDFAKLIIDSSATVKDAMRKLDETSLKILFVVENGNVLLGSLSDGDIRRWILRDGQLSATVGEVCFKETFFATVPYNIEDVKDEIYRRKILYVPVVSKTKEIKEFLIWDKLFANMKRNVNDKLDADVVIMAGGKGTRLEPFTKVLPKPLIPVNDKTILEHIIDKFLDFNVCSFYMSINHKAVIIKAYFEELNPPYTITYITENKPLGTIGAVRQLAGKIEKELILTNCDILIDADYHDILASHRQLGNHVTMVASLKQYKIPYGVCEIQNGELVRMKEKPEYDFLVNTGMYVINKEMLELIPEDTYFDATQFLDKVKESGFKVGIYPISEESWTDIGEWAEYRKAVSKIQL</sequence>
<evidence type="ECO:0000259" key="2">
    <source>
        <dbReference type="PROSITE" id="PS51371"/>
    </source>
</evidence>
<dbReference type="Pfam" id="PF00571">
    <property type="entry name" value="CBS"/>
    <property type="match status" value="1"/>
</dbReference>
<dbReference type="OrthoDB" id="9801899at2"/>
<dbReference type="SUPFAM" id="SSF53448">
    <property type="entry name" value="Nucleotide-diphospho-sugar transferases"/>
    <property type="match status" value="1"/>
</dbReference>
<proteinExistence type="predicted"/>
<dbReference type="Proteomes" id="UP000294614">
    <property type="component" value="Unassembled WGS sequence"/>
</dbReference>
<dbReference type="EMBL" id="SMGG01000003">
    <property type="protein sequence ID" value="TCK62351.1"/>
    <property type="molecule type" value="Genomic_DNA"/>
</dbReference>
<reference evidence="3 4" key="1">
    <citation type="submission" date="2019-03" db="EMBL/GenBank/DDBJ databases">
        <title>Genomic Encyclopedia of Type Strains, Phase IV (KMG-IV): sequencing the most valuable type-strain genomes for metagenomic binning, comparative biology and taxonomic classification.</title>
        <authorList>
            <person name="Goeker M."/>
        </authorList>
    </citation>
    <scope>NUCLEOTIDE SEQUENCE [LARGE SCALE GENOMIC DNA]</scope>
    <source>
        <strain evidence="3 4">DSM 24984</strain>
    </source>
</reference>
<dbReference type="InterPro" id="IPR050486">
    <property type="entry name" value="Mannose-1P_guanyltransferase"/>
</dbReference>
<dbReference type="PROSITE" id="PS51371">
    <property type="entry name" value="CBS"/>
    <property type="match status" value="1"/>
</dbReference>
<dbReference type="InterPro" id="IPR029044">
    <property type="entry name" value="Nucleotide-diphossugar_trans"/>
</dbReference>
<accession>A0A4V2PSE6</accession>
<dbReference type="InterPro" id="IPR005835">
    <property type="entry name" value="NTP_transferase_dom"/>
</dbReference>
<dbReference type="InterPro" id="IPR000644">
    <property type="entry name" value="CBS_dom"/>
</dbReference>
<dbReference type="InterPro" id="IPR046342">
    <property type="entry name" value="CBS_dom_sf"/>
</dbReference>
<organism evidence="3 4">
    <name type="scientific">Seleniivibrio woodruffii</name>
    <dbReference type="NCBI Taxonomy" id="1078050"/>
    <lineage>
        <taxon>Bacteria</taxon>
        <taxon>Pseudomonadati</taxon>
        <taxon>Deferribacterota</taxon>
        <taxon>Deferribacteres</taxon>
        <taxon>Deferribacterales</taxon>
        <taxon>Geovibrionaceae</taxon>
        <taxon>Seleniivibrio</taxon>
    </lineage>
</organism>
<evidence type="ECO:0000313" key="3">
    <source>
        <dbReference type="EMBL" id="TCK62351.1"/>
    </source>
</evidence>
<dbReference type="Gene3D" id="3.10.580.10">
    <property type="entry name" value="CBS-domain"/>
    <property type="match status" value="1"/>
</dbReference>
<feature type="domain" description="CBS" evidence="2">
    <location>
        <begin position="1"/>
        <end position="59"/>
    </location>
</feature>
<dbReference type="PANTHER" id="PTHR22572">
    <property type="entry name" value="SUGAR-1-PHOSPHATE GUANYL TRANSFERASE"/>
    <property type="match status" value="1"/>
</dbReference>
<name>A0A4V2PSE6_9BACT</name>
<keyword evidence="4" id="KW-1185">Reference proteome</keyword>
<comment type="caution">
    <text evidence="3">The sequence shown here is derived from an EMBL/GenBank/DDBJ whole genome shotgun (WGS) entry which is preliminary data.</text>
</comment>
<dbReference type="AlphaFoldDB" id="A0A4V2PSE6"/>
<keyword evidence="1" id="KW-0129">CBS domain</keyword>
<dbReference type="Pfam" id="PF00483">
    <property type="entry name" value="NTP_transferase"/>
    <property type="match status" value="1"/>
</dbReference>
<evidence type="ECO:0000256" key="1">
    <source>
        <dbReference type="PROSITE-ProRule" id="PRU00703"/>
    </source>
</evidence>
<gene>
    <name evidence="3" type="ORF">C8D98_0876</name>
</gene>
<dbReference type="Gene3D" id="3.90.550.10">
    <property type="entry name" value="Spore Coat Polysaccharide Biosynthesis Protein SpsA, Chain A"/>
    <property type="match status" value="1"/>
</dbReference>